<sequence>MPQSYAADLSSMAQIAQAKAQHGVATAKHNKTDPSLCPTDQENNVMPKTKTFSWDYAWRSGVAGGVAGCAAKTLVAPLDRVKILFQASNPQFAKYTGSSFGVLTAMKDIYSHEGSRGLFRGHSATLLRIFPYAGIKFLAYEQIRAKIIPSKKRHVRLLHIPSRGHSRPPGL</sequence>
<name>A0ACC1MB35_9HYPO</name>
<gene>
    <name evidence="1" type="ORF">NQ176_g11280</name>
</gene>
<reference evidence="1" key="1">
    <citation type="submission" date="2022-08" db="EMBL/GenBank/DDBJ databases">
        <title>Genome Sequence of Lecanicillium fungicola.</title>
        <authorList>
            <person name="Buettner E."/>
        </authorList>
    </citation>
    <scope>NUCLEOTIDE SEQUENCE</scope>
    <source>
        <strain evidence="1">Babe33</strain>
    </source>
</reference>
<organism evidence="1 2">
    <name type="scientific">Zarea fungicola</name>
    <dbReference type="NCBI Taxonomy" id="93591"/>
    <lineage>
        <taxon>Eukaryota</taxon>
        <taxon>Fungi</taxon>
        <taxon>Dikarya</taxon>
        <taxon>Ascomycota</taxon>
        <taxon>Pezizomycotina</taxon>
        <taxon>Sordariomycetes</taxon>
        <taxon>Hypocreomycetidae</taxon>
        <taxon>Hypocreales</taxon>
        <taxon>Cordycipitaceae</taxon>
        <taxon>Zarea</taxon>
    </lineage>
</organism>
<evidence type="ECO:0000313" key="1">
    <source>
        <dbReference type="EMBL" id="KAJ2957015.1"/>
    </source>
</evidence>
<accession>A0ACC1MB35</accession>
<keyword evidence="2" id="KW-1185">Reference proteome</keyword>
<proteinExistence type="predicted"/>
<protein>
    <submittedName>
        <fullName evidence="1">Uncharacterized protein</fullName>
    </submittedName>
</protein>
<evidence type="ECO:0000313" key="2">
    <source>
        <dbReference type="Proteomes" id="UP001143910"/>
    </source>
</evidence>
<dbReference type="EMBL" id="JANJQO010003689">
    <property type="protein sequence ID" value="KAJ2957015.1"/>
    <property type="molecule type" value="Genomic_DNA"/>
</dbReference>
<comment type="caution">
    <text evidence="1">The sequence shown here is derived from an EMBL/GenBank/DDBJ whole genome shotgun (WGS) entry which is preliminary data.</text>
</comment>
<dbReference type="Proteomes" id="UP001143910">
    <property type="component" value="Unassembled WGS sequence"/>
</dbReference>